<evidence type="ECO:0000256" key="6">
    <source>
        <dbReference type="ARBA" id="ARBA00022741"/>
    </source>
</evidence>
<dbReference type="OrthoDB" id="432483at2759"/>
<evidence type="ECO:0000256" key="1">
    <source>
        <dbReference type="ARBA" id="ARBA00009903"/>
    </source>
</evidence>
<evidence type="ECO:0000256" key="2">
    <source>
        <dbReference type="ARBA" id="ARBA00012513"/>
    </source>
</evidence>
<dbReference type="InterPro" id="IPR011009">
    <property type="entry name" value="Kinase-like_dom_sf"/>
</dbReference>
<dbReference type="GO" id="GO:0005524">
    <property type="term" value="F:ATP binding"/>
    <property type="evidence" value="ECO:0007669"/>
    <property type="project" value="UniProtKB-KW"/>
</dbReference>
<evidence type="ECO:0000256" key="11">
    <source>
        <dbReference type="SAM" id="MobiDB-lite"/>
    </source>
</evidence>
<evidence type="ECO:0000259" key="13">
    <source>
        <dbReference type="PROSITE" id="PS51285"/>
    </source>
</evidence>
<evidence type="ECO:0000256" key="10">
    <source>
        <dbReference type="ARBA" id="ARBA00048679"/>
    </source>
</evidence>
<dbReference type="SUPFAM" id="SSF56112">
    <property type="entry name" value="Protein kinase-like (PK-like)"/>
    <property type="match status" value="1"/>
</dbReference>
<dbReference type="PROSITE" id="PS51285">
    <property type="entry name" value="AGC_KINASE_CTER"/>
    <property type="match status" value="1"/>
</dbReference>
<dbReference type="STRING" id="1754190.A0A1Y2EN72"/>
<evidence type="ECO:0000256" key="5">
    <source>
        <dbReference type="ARBA" id="ARBA00022679"/>
    </source>
</evidence>
<keyword evidence="8" id="KW-0067">ATP-binding</keyword>
<dbReference type="Gene3D" id="3.30.200.20">
    <property type="entry name" value="Phosphorylase Kinase, domain 1"/>
    <property type="match status" value="1"/>
</dbReference>
<dbReference type="CDD" id="cd05574">
    <property type="entry name" value="STKc_phototropin_like"/>
    <property type="match status" value="1"/>
</dbReference>
<dbReference type="AlphaFoldDB" id="A0A1Y2EN72"/>
<dbReference type="PROSITE" id="PS50011">
    <property type="entry name" value="PROTEIN_KINASE_DOM"/>
    <property type="match status" value="1"/>
</dbReference>
<dbReference type="FunFam" id="3.30.200.20:FF:000524">
    <property type="entry name" value="Non-specific serine/threonine protein kinase"/>
    <property type="match status" value="1"/>
</dbReference>
<feature type="compositionally biased region" description="Polar residues" evidence="11">
    <location>
        <begin position="100"/>
        <end position="111"/>
    </location>
</feature>
<sequence length="640" mass="73088">MPKTRRWLQQQFSSSILTSDKKQINLMENDTSIQKKDNNDTNSNRHTKTSNKTFKSNKNRESKVNSSNTDIIIKKEAVEPSEKNITAIENIEQKDITEPASPSTYNSQETLNNKENSNEIKSSATTDVTKYINLSSFKSTSDSNIDVFHHHKLNLKSDDTSTDKNLSGRPNKNLHSKVLEISPFVKSYDTLNSPLEVIDENEDNFKINDTIVKNPNYINIDTKGTRIASRHINNYSDDKYLYNSKSQENVLFPNDKVFRRCYSSSSMKIGHSEVGPNNFEKIKLIGQGDVGKVYLVRKKGTDSYYALKVLSKKEMIKRNKVKRAFTEQEILATSNHPFIVTLYHSFQSEHNLYFCMEFCAGGEFFRALKTRKGKCLSENAAKFYAAEVTCALEYLHLLGYIYRDLKPENILLHASGHIMLTDFDLSKPSFIPGNPKIKKTSHFSFSSGTSQSQTIIDTKSCTENIRTNSFVGTEVYIAPEVIKGEGHTSTVDWWTLGILIYEMIYSTTPFKGANRNETFNNIMHNEVTFPESNHYSKISSHAKSLMKKLLIKNEYKRLGVKSGASDIKTHSFFKGINWALLRNIKPPIIPKIKTSFDTSNFRNITEEVSFDIENDKSLNQILTDDPFKDFNSVTLHYENN</sequence>
<evidence type="ECO:0000259" key="12">
    <source>
        <dbReference type="PROSITE" id="PS50011"/>
    </source>
</evidence>
<dbReference type="Pfam" id="PF00069">
    <property type="entry name" value="Pkinase"/>
    <property type="match status" value="1"/>
</dbReference>
<keyword evidence="3" id="KW-0723">Serine/threonine-protein kinase</keyword>
<dbReference type="Gene3D" id="1.10.510.10">
    <property type="entry name" value="Transferase(Phosphotransferase) domain 1"/>
    <property type="match status" value="1"/>
</dbReference>
<dbReference type="EMBL" id="MCOG01000036">
    <property type="protein sequence ID" value="ORY73021.1"/>
    <property type="molecule type" value="Genomic_DNA"/>
</dbReference>
<feature type="domain" description="AGC-kinase C-terminal" evidence="13">
    <location>
        <begin position="574"/>
        <end position="640"/>
    </location>
</feature>
<evidence type="ECO:0000256" key="3">
    <source>
        <dbReference type="ARBA" id="ARBA00022527"/>
    </source>
</evidence>
<evidence type="ECO:0000313" key="14">
    <source>
        <dbReference type="EMBL" id="ORY73021.1"/>
    </source>
</evidence>
<dbReference type="PROSITE" id="PS00108">
    <property type="entry name" value="PROTEIN_KINASE_ST"/>
    <property type="match status" value="1"/>
</dbReference>
<name>A0A1Y2EN72_9FUNG</name>
<reference evidence="14 15" key="1">
    <citation type="submission" date="2016-08" db="EMBL/GenBank/DDBJ databases">
        <title>A Parts List for Fungal Cellulosomes Revealed by Comparative Genomics.</title>
        <authorList>
            <consortium name="DOE Joint Genome Institute"/>
            <person name="Haitjema C.H."/>
            <person name="Gilmore S.P."/>
            <person name="Henske J.K."/>
            <person name="Solomon K.V."/>
            <person name="De Groot R."/>
            <person name="Kuo A."/>
            <person name="Mondo S.J."/>
            <person name="Salamov A.A."/>
            <person name="Labutti K."/>
            <person name="Zhao Z."/>
            <person name="Chiniquy J."/>
            <person name="Barry K."/>
            <person name="Brewer H.M."/>
            <person name="Purvine S.O."/>
            <person name="Wright A.T."/>
            <person name="Boxma B."/>
            <person name="Van Alen T."/>
            <person name="Hackstein J.H."/>
            <person name="Baker S.E."/>
            <person name="Grigoriev I.V."/>
            <person name="O'Malley M.A."/>
        </authorList>
    </citation>
    <scope>NUCLEOTIDE SEQUENCE [LARGE SCALE GENOMIC DNA]</scope>
    <source>
        <strain evidence="14 15">G1</strain>
    </source>
</reference>
<dbReference type="InterPro" id="IPR000719">
    <property type="entry name" value="Prot_kinase_dom"/>
</dbReference>
<dbReference type="InterPro" id="IPR008271">
    <property type="entry name" value="Ser/Thr_kinase_AS"/>
</dbReference>
<keyword evidence="15" id="KW-1185">Reference proteome</keyword>
<evidence type="ECO:0000313" key="15">
    <source>
        <dbReference type="Proteomes" id="UP000193920"/>
    </source>
</evidence>
<evidence type="ECO:0000256" key="8">
    <source>
        <dbReference type="ARBA" id="ARBA00022840"/>
    </source>
</evidence>
<dbReference type="InterPro" id="IPR000961">
    <property type="entry name" value="AGC-kinase_C"/>
</dbReference>
<dbReference type="EC" id="2.7.11.1" evidence="2"/>
<evidence type="ECO:0000256" key="4">
    <source>
        <dbReference type="ARBA" id="ARBA00022553"/>
    </source>
</evidence>
<dbReference type="PANTHER" id="PTHR45637">
    <property type="entry name" value="FLIPPASE KINASE 1-RELATED"/>
    <property type="match status" value="1"/>
</dbReference>
<keyword evidence="7 14" id="KW-0418">Kinase</keyword>
<comment type="catalytic activity">
    <reaction evidence="10">
        <text>L-seryl-[protein] + ATP = O-phospho-L-seryl-[protein] + ADP + H(+)</text>
        <dbReference type="Rhea" id="RHEA:17989"/>
        <dbReference type="Rhea" id="RHEA-COMP:9863"/>
        <dbReference type="Rhea" id="RHEA-COMP:11604"/>
        <dbReference type="ChEBI" id="CHEBI:15378"/>
        <dbReference type="ChEBI" id="CHEBI:29999"/>
        <dbReference type="ChEBI" id="CHEBI:30616"/>
        <dbReference type="ChEBI" id="CHEBI:83421"/>
        <dbReference type="ChEBI" id="CHEBI:456216"/>
        <dbReference type="EC" id="2.7.11.1"/>
    </reaction>
</comment>
<feature type="region of interest" description="Disordered" evidence="11">
    <location>
        <begin position="90"/>
        <end position="121"/>
    </location>
</feature>
<keyword evidence="5" id="KW-0808">Transferase</keyword>
<keyword evidence="4" id="KW-0597">Phosphoprotein</keyword>
<dbReference type="GO" id="GO:0004674">
    <property type="term" value="F:protein serine/threonine kinase activity"/>
    <property type="evidence" value="ECO:0007669"/>
    <property type="project" value="UniProtKB-KW"/>
</dbReference>
<organism evidence="14 15">
    <name type="scientific">Neocallimastix californiae</name>
    <dbReference type="NCBI Taxonomy" id="1754190"/>
    <lineage>
        <taxon>Eukaryota</taxon>
        <taxon>Fungi</taxon>
        <taxon>Fungi incertae sedis</taxon>
        <taxon>Chytridiomycota</taxon>
        <taxon>Chytridiomycota incertae sedis</taxon>
        <taxon>Neocallimastigomycetes</taxon>
        <taxon>Neocallimastigales</taxon>
        <taxon>Neocallimastigaceae</taxon>
        <taxon>Neocallimastix</taxon>
    </lineage>
</organism>
<dbReference type="SMART" id="SM00133">
    <property type="entry name" value="S_TK_X"/>
    <property type="match status" value="1"/>
</dbReference>
<protein>
    <recommendedName>
        <fullName evidence="2">non-specific serine/threonine protein kinase</fullName>
        <ecNumber evidence="2">2.7.11.1</ecNumber>
    </recommendedName>
</protein>
<evidence type="ECO:0000256" key="7">
    <source>
        <dbReference type="ARBA" id="ARBA00022777"/>
    </source>
</evidence>
<comment type="caution">
    <text evidence="14">The sequence shown here is derived from an EMBL/GenBank/DDBJ whole genome shotgun (WGS) entry which is preliminary data.</text>
</comment>
<keyword evidence="6" id="KW-0547">Nucleotide-binding</keyword>
<gene>
    <name evidence="14" type="ORF">LY90DRAFT_378978</name>
</gene>
<dbReference type="Proteomes" id="UP000193920">
    <property type="component" value="Unassembled WGS sequence"/>
</dbReference>
<comment type="similarity">
    <text evidence="1">Belongs to the protein kinase superfamily. AGC Ser/Thr protein kinase family.</text>
</comment>
<feature type="region of interest" description="Disordered" evidence="11">
    <location>
        <begin position="29"/>
        <end position="67"/>
    </location>
</feature>
<dbReference type="SMART" id="SM00220">
    <property type="entry name" value="S_TKc"/>
    <property type="match status" value="1"/>
</dbReference>
<feature type="domain" description="Protein kinase" evidence="12">
    <location>
        <begin position="279"/>
        <end position="573"/>
    </location>
</feature>
<comment type="catalytic activity">
    <reaction evidence="9">
        <text>L-threonyl-[protein] + ATP = O-phospho-L-threonyl-[protein] + ADP + H(+)</text>
        <dbReference type="Rhea" id="RHEA:46608"/>
        <dbReference type="Rhea" id="RHEA-COMP:11060"/>
        <dbReference type="Rhea" id="RHEA-COMP:11605"/>
        <dbReference type="ChEBI" id="CHEBI:15378"/>
        <dbReference type="ChEBI" id="CHEBI:30013"/>
        <dbReference type="ChEBI" id="CHEBI:30616"/>
        <dbReference type="ChEBI" id="CHEBI:61977"/>
        <dbReference type="ChEBI" id="CHEBI:456216"/>
        <dbReference type="EC" id="2.7.11.1"/>
    </reaction>
</comment>
<evidence type="ECO:0000256" key="9">
    <source>
        <dbReference type="ARBA" id="ARBA00047899"/>
    </source>
</evidence>
<accession>A0A1Y2EN72</accession>
<proteinExistence type="inferred from homology"/>